<evidence type="ECO:0000313" key="2">
    <source>
        <dbReference type="Proteomes" id="UP000001631"/>
    </source>
</evidence>
<dbReference type="AlphaFoldDB" id="C0NEL2"/>
<dbReference type="Proteomes" id="UP000001631">
    <property type="component" value="Unassembled WGS sequence"/>
</dbReference>
<dbReference type="GeneID" id="69034345"/>
<proteinExistence type="predicted"/>
<organism evidence="1 2">
    <name type="scientific">Ajellomyces capsulatus (strain G186AR / H82 / ATCC MYA-2454 / RMSCC 2432)</name>
    <name type="common">Darling's disease fungus</name>
    <name type="synonym">Histoplasma capsulatum</name>
    <dbReference type="NCBI Taxonomy" id="447093"/>
    <lineage>
        <taxon>Eukaryota</taxon>
        <taxon>Fungi</taxon>
        <taxon>Dikarya</taxon>
        <taxon>Ascomycota</taxon>
        <taxon>Pezizomycotina</taxon>
        <taxon>Eurotiomycetes</taxon>
        <taxon>Eurotiomycetidae</taxon>
        <taxon>Onygenales</taxon>
        <taxon>Ajellomycetaceae</taxon>
        <taxon>Histoplasma</taxon>
    </lineage>
</organism>
<gene>
    <name evidence="1" type="ORF">HCBG_01328</name>
</gene>
<dbReference type="HOGENOM" id="CLU_2037416_0_0_1"/>
<protein>
    <submittedName>
        <fullName evidence="1">Uncharacterized protein</fullName>
    </submittedName>
</protein>
<keyword evidence="2" id="KW-1185">Reference proteome</keyword>
<dbReference type="InParanoid" id="C0NEL2"/>
<reference evidence="1" key="1">
    <citation type="submission" date="2009-02" db="EMBL/GenBank/DDBJ databases">
        <title>The Genome Sequence of Ajellomyces capsulatus strain G186AR.</title>
        <authorList>
            <consortium name="The Broad Institute Genome Sequencing Platform"/>
            <person name="Champion M."/>
            <person name="Cuomo C."/>
            <person name="Ma L.-J."/>
            <person name="Henn M.R."/>
            <person name="Sil A."/>
            <person name="Goldman B."/>
            <person name="Young S.K."/>
            <person name="Kodira C.D."/>
            <person name="Zeng Q."/>
            <person name="Koehrsen M."/>
            <person name="Alvarado L."/>
            <person name="Berlin A."/>
            <person name="Borenstein D."/>
            <person name="Chen Z."/>
            <person name="Engels R."/>
            <person name="Freedman E."/>
            <person name="Gellesch M."/>
            <person name="Goldberg J."/>
            <person name="Griggs A."/>
            <person name="Gujja S."/>
            <person name="Heiman D."/>
            <person name="Hepburn T."/>
            <person name="Howarth C."/>
            <person name="Jen D."/>
            <person name="Larson L."/>
            <person name="Lewis B."/>
            <person name="Mehta T."/>
            <person name="Park D."/>
            <person name="Pearson M."/>
            <person name="Roberts A."/>
            <person name="Saif S."/>
            <person name="Shea T."/>
            <person name="Shenoy N."/>
            <person name="Sisk P."/>
            <person name="Stolte C."/>
            <person name="Sykes S."/>
            <person name="Walk T."/>
            <person name="White J."/>
            <person name="Yandava C."/>
            <person name="Klein B."/>
            <person name="McEwen J.G."/>
            <person name="Puccia R."/>
            <person name="Goldman G.H."/>
            <person name="Felipe M.S."/>
            <person name="Nino-Vega G."/>
            <person name="San-Blas G."/>
            <person name="Taylor J."/>
            <person name="Mendoza L."/>
            <person name="Galagan J."/>
            <person name="Nusbaum C."/>
            <person name="Birren B."/>
        </authorList>
    </citation>
    <scope>NUCLEOTIDE SEQUENCE</scope>
    <source>
        <strain evidence="1">G186AR</strain>
    </source>
</reference>
<accession>C0NEL2</accession>
<name>C0NEL2_AJECG</name>
<evidence type="ECO:0000313" key="1">
    <source>
        <dbReference type="EMBL" id="EEH09683.1"/>
    </source>
</evidence>
<dbReference type="RefSeq" id="XP_045290164.1">
    <property type="nucleotide sequence ID" value="XM_045428378.1"/>
</dbReference>
<dbReference type="EMBL" id="GG663364">
    <property type="protein sequence ID" value="EEH09683.1"/>
    <property type="molecule type" value="Genomic_DNA"/>
</dbReference>
<sequence>MSFDGHELIQGTGTRNRRNCERAEIEDETPVVFAYGITVPGIACNLREKFATIMFLSQLNFLVGFVRGKGFGGSLLPLALGMGIGRYLLLAPSKIRRALLPAVTHSDLMCLVMAIFEHCGI</sequence>